<comment type="similarity">
    <text evidence="14">Belongs to the enoyl-CoA hydratase/isomerase family.</text>
</comment>
<feature type="domain" description="3-hydroxyacyl-CoA dehydrogenase C-terminal" evidence="15">
    <location>
        <begin position="475"/>
        <end position="568"/>
    </location>
</feature>
<keyword evidence="10" id="KW-0413">Isomerase</keyword>
<evidence type="ECO:0000313" key="18">
    <source>
        <dbReference type="Proteomes" id="UP000239866"/>
    </source>
</evidence>
<evidence type="ECO:0000256" key="5">
    <source>
        <dbReference type="ARBA" id="ARBA00022963"/>
    </source>
</evidence>
<dbReference type="CDD" id="cd06558">
    <property type="entry name" value="crotonase-like"/>
    <property type="match status" value="1"/>
</dbReference>
<protein>
    <submittedName>
        <fullName evidence="17">3-hydroxyacyl-CoA dehydrogenase</fullName>
    </submittedName>
</protein>
<keyword evidence="9" id="KW-0576">Peroxisome</keyword>
<evidence type="ECO:0000256" key="4">
    <source>
        <dbReference type="ARBA" id="ARBA00022832"/>
    </source>
</evidence>
<dbReference type="InterPro" id="IPR006108">
    <property type="entry name" value="3HC_DH_C"/>
</dbReference>
<dbReference type="InterPro" id="IPR001753">
    <property type="entry name" value="Enoyl-CoA_hydra/iso"/>
</dbReference>
<dbReference type="Gene3D" id="3.40.50.720">
    <property type="entry name" value="NAD(P)-binding Rossmann-like Domain"/>
    <property type="match status" value="1"/>
</dbReference>
<evidence type="ECO:0000256" key="2">
    <source>
        <dbReference type="ARBA" id="ARBA00005005"/>
    </source>
</evidence>
<dbReference type="AlphaFoldDB" id="A0A2T1K5W1"/>
<dbReference type="Gene3D" id="3.90.226.10">
    <property type="entry name" value="2-enoyl-CoA Hydratase, Chain A, domain 1"/>
    <property type="match status" value="1"/>
</dbReference>
<gene>
    <name evidence="17" type="ORF">C7H09_14645</name>
</gene>
<keyword evidence="7" id="KW-0520">NAD</keyword>
<evidence type="ECO:0000256" key="6">
    <source>
        <dbReference type="ARBA" id="ARBA00023002"/>
    </source>
</evidence>
<comment type="catalytic activity">
    <reaction evidence="13">
        <text>a (3S)-3-hydroxyacyl-CoA + NAD(+) = a 3-oxoacyl-CoA + NADH + H(+)</text>
        <dbReference type="Rhea" id="RHEA:22432"/>
        <dbReference type="ChEBI" id="CHEBI:15378"/>
        <dbReference type="ChEBI" id="CHEBI:57318"/>
        <dbReference type="ChEBI" id="CHEBI:57540"/>
        <dbReference type="ChEBI" id="CHEBI:57945"/>
        <dbReference type="ChEBI" id="CHEBI:90726"/>
        <dbReference type="EC" id="1.1.1.35"/>
    </reaction>
</comment>
<evidence type="ECO:0000256" key="3">
    <source>
        <dbReference type="ARBA" id="ARBA00008750"/>
    </source>
</evidence>
<comment type="caution">
    <text evidence="17">The sequence shown here is derived from an EMBL/GenBank/DDBJ whole genome shotgun (WGS) entry which is preliminary data.</text>
</comment>
<organism evidence="17 18">
    <name type="scientific">Marinobacter fuscus</name>
    <dbReference type="NCBI Taxonomy" id="2109942"/>
    <lineage>
        <taxon>Bacteria</taxon>
        <taxon>Pseudomonadati</taxon>
        <taxon>Pseudomonadota</taxon>
        <taxon>Gammaproteobacteria</taxon>
        <taxon>Pseudomonadales</taxon>
        <taxon>Marinobacteraceae</taxon>
        <taxon>Marinobacter</taxon>
    </lineage>
</organism>
<comment type="similarity">
    <text evidence="3">In the N-terminal section; belongs to the enoyl-CoA hydratase/isomerase family.</text>
</comment>
<comment type="pathway">
    <text evidence="2">Lipid metabolism; fatty acid beta-oxidation.</text>
</comment>
<keyword evidence="8" id="KW-0443">Lipid metabolism</keyword>
<dbReference type="SUPFAM" id="SSF51735">
    <property type="entry name" value="NAD(P)-binding Rossmann-fold domains"/>
    <property type="match status" value="1"/>
</dbReference>
<evidence type="ECO:0000256" key="11">
    <source>
        <dbReference type="ARBA" id="ARBA00023239"/>
    </source>
</evidence>
<reference evidence="17 18" key="1">
    <citation type="submission" date="2018-03" db="EMBL/GenBank/DDBJ databases">
        <title>Marinobacter brunus sp. nov., a marine bacterium of Gamma-proteobacteria isolated from the surface seawater of the South China Sea.</title>
        <authorList>
            <person name="Cheng H."/>
            <person name="Wu Y.-H."/>
            <person name="Xamxidin M."/>
            <person name="Xu X.-W."/>
        </authorList>
    </citation>
    <scope>NUCLEOTIDE SEQUENCE [LARGE SCALE GENOMIC DNA]</scope>
    <source>
        <strain evidence="17 18">NH169-3</strain>
    </source>
</reference>
<name>A0A2T1K5W1_9GAMM</name>
<dbReference type="SUPFAM" id="SSF52096">
    <property type="entry name" value="ClpP/crotonase"/>
    <property type="match status" value="1"/>
</dbReference>
<evidence type="ECO:0000256" key="9">
    <source>
        <dbReference type="ARBA" id="ARBA00023140"/>
    </source>
</evidence>
<dbReference type="UniPathway" id="UPA00659"/>
<evidence type="ECO:0000259" key="15">
    <source>
        <dbReference type="Pfam" id="PF00725"/>
    </source>
</evidence>
<evidence type="ECO:0000256" key="12">
    <source>
        <dbReference type="ARBA" id="ARBA00023268"/>
    </source>
</evidence>
<feature type="domain" description="3-hydroxyacyl-CoA dehydrogenase NAD binding" evidence="16">
    <location>
        <begin position="295"/>
        <end position="470"/>
    </location>
</feature>
<dbReference type="EMBL" id="PXNP01000101">
    <property type="protein sequence ID" value="PSF05487.1"/>
    <property type="molecule type" value="Genomic_DNA"/>
</dbReference>
<dbReference type="InterPro" id="IPR029045">
    <property type="entry name" value="ClpP/crotonase-like_dom_sf"/>
</dbReference>
<keyword evidence="4" id="KW-0276">Fatty acid metabolism</keyword>
<evidence type="ECO:0000313" key="17">
    <source>
        <dbReference type="EMBL" id="PSF05487.1"/>
    </source>
</evidence>
<dbReference type="Pfam" id="PF02737">
    <property type="entry name" value="3HCDH_N"/>
    <property type="match status" value="1"/>
</dbReference>
<keyword evidence="11" id="KW-0456">Lyase</keyword>
<dbReference type="GO" id="GO:0016853">
    <property type="term" value="F:isomerase activity"/>
    <property type="evidence" value="ECO:0007669"/>
    <property type="project" value="UniProtKB-KW"/>
</dbReference>
<sequence length="697" mass="74628">MMVVSYQKVEELGVITINNPPVNALSQSVRQGLVDALQQAGRDDTKAVVLICEGRTFIAGADISEFGKPPLEPSLPEVNAAIEACPKPVIAALHGTALGGGFEVALSCDYRCALASAQVGLPEVNLGLLPGAGGTQRLPRLIGPEAALEMITSGQRVGSAKASALGLIDRILAEPLAENALAYARELVAKGAGVRRVRDLQVAGEGFGEAEFAEWRTRLAKRKRGQKAPQRIVDCVETALSKPFEQGLAFERAQFVECVQSEQSAALRHIFFAEREAARVPGLDKSVMPRSVARVGIIGAGTMGGGIAMCFANAGIPVTLVEQNQEGLDRGLGLIRKNYEITVSKGKLTGPAAQERQKLISGSTDYADVGDVDLVIEAVFESMDVKKQVFAELDEHCKPGAILATNTSYLDINEIAASVSRPADVVGLHFFSPANVMRLLEVVRTDQVADDVLATAMALGKRIGKVPVLAGVCFGFIGNRMLRQYAREAQLCLIEGGTPEQIDSALTGFGMAMGPLAVSDLAGLDISYKARQALTQEQKGDPRSYCIADALVEMGRLGQKSGAGYYRYDPKTRARESDPEVVAVVEAQAAQQGITRRTLSDQEILDRHLLALVNEGFRILEEGVALRPGDIDVVYVNGYGFPSYQGGPMFYASQLGLEQVSQRLEALHQQTGEAYWQPAPLLQQLVRDGQTLADWAG</sequence>
<dbReference type="InterPro" id="IPR036291">
    <property type="entry name" value="NAD(P)-bd_dom_sf"/>
</dbReference>
<evidence type="ECO:0000256" key="7">
    <source>
        <dbReference type="ARBA" id="ARBA00023027"/>
    </source>
</evidence>
<accession>A0A2T1K5W1</accession>
<evidence type="ECO:0000256" key="10">
    <source>
        <dbReference type="ARBA" id="ARBA00023235"/>
    </source>
</evidence>
<dbReference type="OrthoDB" id="5389341at2"/>
<dbReference type="Proteomes" id="UP000239866">
    <property type="component" value="Unassembled WGS sequence"/>
</dbReference>
<evidence type="ECO:0000256" key="1">
    <source>
        <dbReference type="ARBA" id="ARBA00004275"/>
    </source>
</evidence>
<dbReference type="FunFam" id="1.10.1040.50:FF:000006">
    <property type="entry name" value="Peroxisomal bifunctional enzyme"/>
    <property type="match status" value="1"/>
</dbReference>
<dbReference type="PANTHER" id="PTHR23309">
    <property type="entry name" value="3-HYDROXYACYL-COA DEHYROGENASE"/>
    <property type="match status" value="1"/>
</dbReference>
<dbReference type="Gene3D" id="1.10.1040.50">
    <property type="match status" value="1"/>
</dbReference>
<dbReference type="FunFam" id="3.40.50.720:FF:000009">
    <property type="entry name" value="Fatty oxidation complex, alpha subunit"/>
    <property type="match status" value="1"/>
</dbReference>
<comment type="subcellular location">
    <subcellularLocation>
        <location evidence="1">Peroxisome</location>
    </subcellularLocation>
</comment>
<dbReference type="GO" id="GO:0006635">
    <property type="term" value="P:fatty acid beta-oxidation"/>
    <property type="evidence" value="ECO:0007669"/>
    <property type="project" value="UniProtKB-UniPathway"/>
</dbReference>
<feature type="domain" description="3-hydroxyacyl-CoA dehydrogenase C-terminal" evidence="15">
    <location>
        <begin position="604"/>
        <end position="690"/>
    </location>
</feature>
<evidence type="ECO:0000256" key="8">
    <source>
        <dbReference type="ARBA" id="ARBA00023098"/>
    </source>
</evidence>
<dbReference type="InterPro" id="IPR008927">
    <property type="entry name" value="6-PGluconate_DH-like_C_sf"/>
</dbReference>
<dbReference type="InterPro" id="IPR006176">
    <property type="entry name" value="3-OHacyl-CoA_DH_NAD-bd"/>
</dbReference>
<dbReference type="GO" id="GO:0004300">
    <property type="term" value="F:enoyl-CoA hydratase activity"/>
    <property type="evidence" value="ECO:0007669"/>
    <property type="project" value="UniProtKB-ARBA"/>
</dbReference>
<keyword evidence="5" id="KW-0442">Lipid degradation</keyword>
<evidence type="ECO:0000256" key="14">
    <source>
        <dbReference type="RuleBase" id="RU003707"/>
    </source>
</evidence>
<proteinExistence type="inferred from homology"/>
<dbReference type="SUPFAM" id="SSF48179">
    <property type="entry name" value="6-phosphogluconate dehydrogenase C-terminal domain-like"/>
    <property type="match status" value="2"/>
</dbReference>
<evidence type="ECO:0000256" key="13">
    <source>
        <dbReference type="ARBA" id="ARBA00049556"/>
    </source>
</evidence>
<keyword evidence="6" id="KW-0560">Oxidoreductase</keyword>
<dbReference type="GO" id="GO:0003857">
    <property type="term" value="F:(3S)-3-hydroxyacyl-CoA dehydrogenase (NAD+) activity"/>
    <property type="evidence" value="ECO:0007669"/>
    <property type="project" value="UniProtKB-EC"/>
</dbReference>
<dbReference type="PROSITE" id="PS00166">
    <property type="entry name" value="ENOYL_COA_HYDRATASE"/>
    <property type="match status" value="1"/>
</dbReference>
<keyword evidence="18" id="KW-1185">Reference proteome</keyword>
<dbReference type="Pfam" id="PF00378">
    <property type="entry name" value="ECH_1"/>
    <property type="match status" value="1"/>
</dbReference>
<evidence type="ECO:0000259" key="16">
    <source>
        <dbReference type="Pfam" id="PF02737"/>
    </source>
</evidence>
<dbReference type="GO" id="GO:0070403">
    <property type="term" value="F:NAD+ binding"/>
    <property type="evidence" value="ECO:0007669"/>
    <property type="project" value="InterPro"/>
</dbReference>
<keyword evidence="12" id="KW-0511">Multifunctional enzyme</keyword>
<dbReference type="Pfam" id="PF00725">
    <property type="entry name" value="3HCDH"/>
    <property type="match status" value="2"/>
</dbReference>
<dbReference type="InterPro" id="IPR018376">
    <property type="entry name" value="Enoyl-CoA_hyd/isom_CS"/>
</dbReference>